<feature type="domain" description="SnoaL-like" evidence="1">
    <location>
        <begin position="7"/>
        <end position="101"/>
    </location>
</feature>
<dbReference type="Proteomes" id="UP001107961">
    <property type="component" value="Unassembled WGS sequence"/>
</dbReference>
<comment type="caution">
    <text evidence="2">The sequence shown here is derived from an EMBL/GenBank/DDBJ whole genome shotgun (WGS) entry which is preliminary data.</text>
</comment>
<name>A0A9Q3W4W6_9GAMM</name>
<accession>A0A9Q3W4W6</accession>
<evidence type="ECO:0000259" key="1">
    <source>
        <dbReference type="Pfam" id="PF12680"/>
    </source>
</evidence>
<dbReference type="InterPro" id="IPR037401">
    <property type="entry name" value="SnoaL-like"/>
</dbReference>
<evidence type="ECO:0000313" key="3">
    <source>
        <dbReference type="Proteomes" id="UP001107961"/>
    </source>
</evidence>
<protein>
    <submittedName>
        <fullName evidence="2">Nuclear transport factor 2 family protein</fullName>
    </submittedName>
</protein>
<proteinExistence type="predicted"/>
<dbReference type="AlphaFoldDB" id="A0A9Q3W4W6"/>
<gene>
    <name evidence="2" type="ORF">LZG35_08970</name>
</gene>
<dbReference type="InterPro" id="IPR032710">
    <property type="entry name" value="NTF2-like_dom_sf"/>
</dbReference>
<sequence length="129" mass="14604">MIEKTIAEWHKLVEARDAAGLDAILADNVVFHSPVVHTPQEGKAITSLYLTAALRTLNNEHFRYEREILDGNNAVLEFTTNLEGIHINGIDMIHCDDQGRIDDFKVMVRPLKAVNKIHQMMAAMLEKLK</sequence>
<dbReference type="Pfam" id="PF12680">
    <property type="entry name" value="SnoaL_2"/>
    <property type="match status" value="1"/>
</dbReference>
<evidence type="ECO:0000313" key="2">
    <source>
        <dbReference type="EMBL" id="MCE7508765.1"/>
    </source>
</evidence>
<dbReference type="SUPFAM" id="SSF54427">
    <property type="entry name" value="NTF2-like"/>
    <property type="match status" value="1"/>
</dbReference>
<dbReference type="Gene3D" id="3.10.450.50">
    <property type="match status" value="1"/>
</dbReference>
<dbReference type="GeneID" id="94685167"/>
<dbReference type="RefSeq" id="WP_022996911.1">
    <property type="nucleotide sequence ID" value="NZ_CBDDTQ010000003.1"/>
</dbReference>
<organism evidence="2 3">
    <name type="scientific">Alloalcanivorax xenomutans</name>
    <dbReference type="NCBI Taxonomy" id="1094342"/>
    <lineage>
        <taxon>Bacteria</taxon>
        <taxon>Pseudomonadati</taxon>
        <taxon>Pseudomonadota</taxon>
        <taxon>Gammaproteobacteria</taxon>
        <taxon>Oceanospirillales</taxon>
        <taxon>Alcanivoracaceae</taxon>
        <taxon>Alloalcanivorax</taxon>
    </lineage>
</organism>
<dbReference type="EMBL" id="JAJVKT010000009">
    <property type="protein sequence ID" value="MCE7508765.1"/>
    <property type="molecule type" value="Genomic_DNA"/>
</dbReference>
<keyword evidence="3" id="KW-1185">Reference proteome</keyword>
<reference evidence="2" key="1">
    <citation type="submission" date="2022-01" db="EMBL/GenBank/DDBJ databases">
        <authorList>
            <person name="Karlyshev A.V."/>
            <person name="Jaspars M."/>
        </authorList>
    </citation>
    <scope>NUCLEOTIDE SEQUENCE</scope>
    <source>
        <strain evidence="2">AGSA3-2</strain>
    </source>
</reference>